<keyword evidence="4" id="KW-1185">Reference proteome</keyword>
<dbReference type="OrthoDB" id="9792935at2"/>
<sequence length="314" mass="33436">MKVLVIGKGSIGTRHFNNLGALGVAAEHIGWRGYSAAALGERLAADPDVGAVVIATATQVRLELITVCAAAGVPFYVEKPVAFRAADLAAITVAAAPVAARSVAGFMMRYHPLFRELAQADLSDSFGFAFEIGHDVTQWRQNWRFSQSYAALPEGGGVLLDLCHELDMAAALFPGLTLGTVQCLGHAAYPGVDFATRIELVAPSGAMGAVAMDYLSPVFNRTVAIRGLRQTQDADLVASRCRIGGAGARAFALPFERNEMFLSAMRDFLALAEGRPTSGVEHLPRFDAVQESCALIAAAWEARRFTGQITKEIP</sequence>
<gene>
    <name evidence="3" type="ORF">C5F46_11005</name>
</gene>
<accession>A0A2T4JGR7</accession>
<reference evidence="3 4" key="1">
    <citation type="submission" date="2018-03" db="EMBL/GenBank/DDBJ databases">
        <title>Rhodobacter veldkampii.</title>
        <authorList>
            <person name="Meyer T.E."/>
            <person name="Miller S."/>
            <person name="Lodha T."/>
            <person name="Gandham S."/>
            <person name="Chintalapati S."/>
            <person name="Chintalapati V.R."/>
        </authorList>
    </citation>
    <scope>NUCLEOTIDE SEQUENCE [LARGE SCALE GENOMIC DNA]</scope>
    <source>
        <strain evidence="3 4">DSM 11550</strain>
    </source>
</reference>
<name>A0A2T4JGR7_9RHOB</name>
<dbReference type="PANTHER" id="PTHR42840">
    <property type="entry name" value="NAD(P)-BINDING ROSSMANN-FOLD SUPERFAMILY PROTEIN-RELATED"/>
    <property type="match status" value="1"/>
</dbReference>
<comment type="caution">
    <text evidence="3">The sequence shown here is derived from an EMBL/GenBank/DDBJ whole genome shotgun (WGS) entry which is preliminary data.</text>
</comment>
<dbReference type="Gene3D" id="3.40.50.720">
    <property type="entry name" value="NAD(P)-binding Rossmann-like Domain"/>
    <property type="match status" value="1"/>
</dbReference>
<dbReference type="Proteomes" id="UP000241899">
    <property type="component" value="Unassembled WGS sequence"/>
</dbReference>
<dbReference type="SUPFAM" id="SSF51735">
    <property type="entry name" value="NAD(P)-binding Rossmann-fold domains"/>
    <property type="match status" value="1"/>
</dbReference>
<evidence type="ECO:0000313" key="4">
    <source>
        <dbReference type="Proteomes" id="UP000241899"/>
    </source>
</evidence>
<evidence type="ECO:0000256" key="1">
    <source>
        <dbReference type="ARBA" id="ARBA00010928"/>
    </source>
</evidence>
<evidence type="ECO:0008006" key="5">
    <source>
        <dbReference type="Google" id="ProtNLM"/>
    </source>
</evidence>
<evidence type="ECO:0000313" key="3">
    <source>
        <dbReference type="EMBL" id="PTE17101.1"/>
    </source>
</evidence>
<comment type="similarity">
    <text evidence="1">Belongs to the Gfo/Idh/MocA family.</text>
</comment>
<dbReference type="Gene3D" id="3.30.360.10">
    <property type="entry name" value="Dihydrodipicolinate Reductase, domain 2"/>
    <property type="match status" value="1"/>
</dbReference>
<dbReference type="SUPFAM" id="SSF55347">
    <property type="entry name" value="Glyceraldehyde-3-phosphate dehydrogenase-like, C-terminal domain"/>
    <property type="match status" value="1"/>
</dbReference>
<organism evidence="3 4">
    <name type="scientific">Phaeovulum veldkampii DSM 11550</name>
    <dbReference type="NCBI Taxonomy" id="1185920"/>
    <lineage>
        <taxon>Bacteria</taxon>
        <taxon>Pseudomonadati</taxon>
        <taxon>Pseudomonadota</taxon>
        <taxon>Alphaproteobacteria</taxon>
        <taxon>Rhodobacterales</taxon>
        <taxon>Paracoccaceae</taxon>
        <taxon>Phaeovulum</taxon>
    </lineage>
</organism>
<proteinExistence type="inferred from homology"/>
<dbReference type="RefSeq" id="WP_107325401.1">
    <property type="nucleotide sequence ID" value="NZ_NHSP01000015.1"/>
</dbReference>
<keyword evidence="2" id="KW-0560">Oxidoreductase</keyword>
<evidence type="ECO:0000256" key="2">
    <source>
        <dbReference type="ARBA" id="ARBA00023002"/>
    </source>
</evidence>
<dbReference type="AlphaFoldDB" id="A0A2T4JGR7"/>
<dbReference type="PANTHER" id="PTHR42840:SF3">
    <property type="entry name" value="BINDING ROSSMANN FOLD OXIDOREDUCTASE, PUTATIVE (AFU_ORTHOLOGUE AFUA_2G10240)-RELATED"/>
    <property type="match status" value="1"/>
</dbReference>
<dbReference type="EMBL" id="PZKF01000024">
    <property type="protein sequence ID" value="PTE17101.1"/>
    <property type="molecule type" value="Genomic_DNA"/>
</dbReference>
<protein>
    <recommendedName>
        <fullName evidence="5">Gfo/Idh/MocA family oxidoreductase</fullName>
    </recommendedName>
</protein>
<dbReference type="InterPro" id="IPR036291">
    <property type="entry name" value="NAD(P)-bd_dom_sf"/>
</dbReference>
<dbReference type="GO" id="GO:0016491">
    <property type="term" value="F:oxidoreductase activity"/>
    <property type="evidence" value="ECO:0007669"/>
    <property type="project" value="UniProtKB-KW"/>
</dbReference>